<dbReference type="Gene3D" id="3.30.360.10">
    <property type="entry name" value="Dihydrodipicolinate Reductase, domain 2"/>
    <property type="match status" value="1"/>
</dbReference>
<feature type="binding site" evidence="13">
    <location>
        <position position="153"/>
    </location>
    <ligand>
        <name>(S)-2,3,4,5-tetrahydrodipicolinate</name>
        <dbReference type="ChEBI" id="CHEBI:16845"/>
    </ligand>
</feature>
<dbReference type="InterPro" id="IPR022664">
    <property type="entry name" value="DapB_N_CS"/>
</dbReference>
<dbReference type="GO" id="GO:0008839">
    <property type="term" value="F:4-hydroxy-tetrahydrodipicolinate reductase"/>
    <property type="evidence" value="ECO:0007669"/>
    <property type="project" value="UniProtKB-UniRule"/>
</dbReference>
<dbReference type="Gene3D" id="3.40.50.720">
    <property type="entry name" value="NAD(P)-binding Rossmann-like Domain"/>
    <property type="match status" value="1"/>
</dbReference>
<dbReference type="InterPro" id="IPR023940">
    <property type="entry name" value="DHDPR_bac"/>
</dbReference>
<dbReference type="SUPFAM" id="SSF55347">
    <property type="entry name" value="Glyceraldehyde-3-phosphate dehydrogenase-like, C-terminal domain"/>
    <property type="match status" value="1"/>
</dbReference>
<dbReference type="RefSeq" id="WP_067980011.1">
    <property type="nucleotide sequence ID" value="NZ_CP014163.1"/>
</dbReference>
<comment type="caution">
    <text evidence="13">Was originally thought to be a dihydrodipicolinate reductase (DHDPR), catalyzing the conversion of dihydrodipicolinate to tetrahydrodipicolinate. However, it was shown in E.coli that the substrate of the enzymatic reaction is not dihydrodipicolinate (DHDP) but in fact (2S,4S)-4-hydroxy-2,3,4,5-tetrahydrodipicolinic acid (HTPA), the product released by the DapA-catalyzed reaction.</text>
</comment>
<keyword evidence="6 13" id="KW-0560">Oxidoreductase</keyword>
<feature type="binding site" evidence="13">
    <location>
        <position position="33"/>
    </location>
    <ligand>
        <name>NAD(+)</name>
        <dbReference type="ChEBI" id="CHEBI:57540"/>
    </ligand>
</feature>
<dbReference type="EMBL" id="CP014163">
    <property type="protein sequence ID" value="AMB99717.1"/>
    <property type="molecule type" value="Genomic_DNA"/>
</dbReference>
<dbReference type="UniPathway" id="UPA00034">
    <property type="reaction ID" value="UER00018"/>
</dbReference>
<dbReference type="PROSITE" id="PS01298">
    <property type="entry name" value="DAPB"/>
    <property type="match status" value="1"/>
</dbReference>
<feature type="binding site" evidence="13">
    <location>
        <begin position="162"/>
        <end position="163"/>
    </location>
    <ligand>
        <name>(S)-2,3,4,5-tetrahydrodipicolinate</name>
        <dbReference type="ChEBI" id="CHEBI:16845"/>
    </ligand>
</feature>
<dbReference type="OrthoDB" id="9790352at2"/>
<dbReference type="PANTHER" id="PTHR20836:SF0">
    <property type="entry name" value="4-HYDROXY-TETRAHYDRODIPICOLINATE REDUCTASE 1, CHLOROPLASTIC-RELATED"/>
    <property type="match status" value="1"/>
</dbReference>
<evidence type="ECO:0000256" key="8">
    <source>
        <dbReference type="ARBA" id="ARBA00023154"/>
    </source>
</evidence>
<sequence>MKVIVSGFLGRMGSTSAHMVQNHADFELAGLVDPAIEAGDLADQVAFWSDRAPVFANLETALNQLEADAVVDFSQPQSAFINTKLCLQAGVHPIVGTSGFTDADLAELSKLAKNKQISGIIAPNFAISSVLMQVFAGQAAKYFKDVEIIELHHDQKLDAPSGTAEKTARLIYENRGDHQQGHPEEKESMAGARGANYHGIHIHSVRLPGLNSHQVVQFGAPGEGLTIRQDSYDRESYMHGVALALEKVGQETGLIYGLEHIL</sequence>
<evidence type="ECO:0000313" key="15">
    <source>
        <dbReference type="Proteomes" id="UP000062260"/>
    </source>
</evidence>
<dbReference type="FunFam" id="3.30.360.10:FF:000009">
    <property type="entry name" value="4-hydroxy-tetrahydrodipicolinate reductase"/>
    <property type="match status" value="1"/>
</dbReference>
<dbReference type="InterPro" id="IPR000846">
    <property type="entry name" value="DapB_N"/>
</dbReference>
<dbReference type="GO" id="GO:0005829">
    <property type="term" value="C:cytosol"/>
    <property type="evidence" value="ECO:0007669"/>
    <property type="project" value="TreeGrafter"/>
</dbReference>
<evidence type="ECO:0000256" key="2">
    <source>
        <dbReference type="ARBA" id="ARBA00022490"/>
    </source>
</evidence>
<comment type="caution">
    <text evidence="13">Lacks conserved residue(s) required for the propagation of feature annotation.</text>
</comment>
<dbReference type="GO" id="GO:0050661">
    <property type="term" value="F:NADP binding"/>
    <property type="evidence" value="ECO:0007669"/>
    <property type="project" value="UniProtKB-UniRule"/>
</dbReference>
<dbReference type="HAMAP" id="MF_00102">
    <property type="entry name" value="DapB"/>
    <property type="match status" value="1"/>
</dbReference>
<comment type="catalytic activity">
    <reaction evidence="12 13">
        <text>(S)-2,3,4,5-tetrahydrodipicolinate + NAD(+) + H2O = (2S,4S)-4-hydroxy-2,3,4,5-tetrahydrodipicolinate + NADH + H(+)</text>
        <dbReference type="Rhea" id="RHEA:35323"/>
        <dbReference type="ChEBI" id="CHEBI:15377"/>
        <dbReference type="ChEBI" id="CHEBI:15378"/>
        <dbReference type="ChEBI" id="CHEBI:16845"/>
        <dbReference type="ChEBI" id="CHEBI:57540"/>
        <dbReference type="ChEBI" id="CHEBI:57945"/>
        <dbReference type="ChEBI" id="CHEBI:67139"/>
        <dbReference type="EC" id="1.17.1.8"/>
    </reaction>
</comment>
<dbReference type="GO" id="GO:0019877">
    <property type="term" value="P:diaminopimelate biosynthetic process"/>
    <property type="evidence" value="ECO:0007669"/>
    <property type="project" value="UniProtKB-UniRule"/>
</dbReference>
<dbReference type="Pfam" id="PF01113">
    <property type="entry name" value="DapB_N"/>
    <property type="match status" value="1"/>
</dbReference>
<evidence type="ECO:0000256" key="7">
    <source>
        <dbReference type="ARBA" id="ARBA00023027"/>
    </source>
</evidence>
<comment type="pathway">
    <text evidence="9 13">Amino-acid biosynthesis; L-lysine biosynthesis via DAP pathway; (S)-tetrahydrodipicolinate from L-aspartate: step 4/4.</text>
</comment>
<feature type="active site" description="Proton donor" evidence="13">
    <location>
        <position position="156"/>
    </location>
</feature>
<evidence type="ECO:0000256" key="6">
    <source>
        <dbReference type="ARBA" id="ARBA00023002"/>
    </source>
</evidence>
<dbReference type="GO" id="GO:0051287">
    <property type="term" value="F:NAD binding"/>
    <property type="evidence" value="ECO:0007669"/>
    <property type="project" value="UniProtKB-UniRule"/>
</dbReference>
<dbReference type="EC" id="1.17.1.8" evidence="10 13"/>
<evidence type="ECO:0000313" key="14">
    <source>
        <dbReference type="EMBL" id="AMB99717.1"/>
    </source>
</evidence>
<evidence type="ECO:0000256" key="9">
    <source>
        <dbReference type="ARBA" id="ARBA00037922"/>
    </source>
</evidence>
<dbReference type="PIRSF" id="PIRSF000161">
    <property type="entry name" value="DHPR"/>
    <property type="match status" value="1"/>
</dbReference>
<comment type="function">
    <text evidence="13">Catalyzes the conversion of 4-hydroxy-tetrahydrodipicolinate (HTPA) to tetrahydrodipicolinate.</text>
</comment>
<dbReference type="STRING" id="128944.AWM75_06840"/>
<dbReference type="Proteomes" id="UP000062260">
    <property type="component" value="Chromosome"/>
</dbReference>
<proteinExistence type="inferred from homology"/>
<dbReference type="Pfam" id="PF05173">
    <property type="entry name" value="DapB_C"/>
    <property type="match status" value="1"/>
</dbReference>
<feature type="binding site" evidence="13">
    <location>
        <begin position="122"/>
        <end position="125"/>
    </location>
    <ligand>
        <name>NAD(+)</name>
        <dbReference type="ChEBI" id="CHEBI:57540"/>
    </ligand>
</feature>
<keyword evidence="2 13" id="KW-0963">Cytoplasm</keyword>
<dbReference type="GO" id="GO:0009089">
    <property type="term" value="P:lysine biosynthetic process via diaminopimelate"/>
    <property type="evidence" value="ECO:0007669"/>
    <property type="project" value="UniProtKB-UniRule"/>
</dbReference>
<keyword evidence="3 13" id="KW-0028">Amino-acid biosynthesis</keyword>
<keyword evidence="7 13" id="KW-0520">NAD</keyword>
<feature type="active site" description="Proton donor/acceptor" evidence="13">
    <location>
        <position position="152"/>
    </location>
</feature>
<dbReference type="AlphaFoldDB" id="A0A0X8FM17"/>
<evidence type="ECO:0000256" key="5">
    <source>
        <dbReference type="ARBA" id="ARBA00022915"/>
    </source>
</evidence>
<dbReference type="KEGG" id="auh:AWM75_06840"/>
<feature type="binding site" evidence="13">
    <location>
        <begin position="7"/>
        <end position="12"/>
    </location>
    <ligand>
        <name>NAD(+)</name>
        <dbReference type="ChEBI" id="CHEBI:57540"/>
    </ligand>
</feature>
<keyword evidence="4 13" id="KW-0521">NADP</keyword>
<dbReference type="CDD" id="cd02274">
    <property type="entry name" value="DHDPR_N"/>
    <property type="match status" value="1"/>
</dbReference>
<reference evidence="15" key="2">
    <citation type="submission" date="2016-01" db="EMBL/GenBank/DDBJ databases">
        <title>Six Aerococcus type strain genome sequencing and assembly using PacBio and Illumina Hiseq.</title>
        <authorList>
            <person name="Carkaci D."/>
            <person name="Dargis R."/>
            <person name="Nielsen X.C."/>
            <person name="Skovgaard O."/>
            <person name="Fuursted K."/>
            <person name="Christensen J.J."/>
        </authorList>
    </citation>
    <scope>NUCLEOTIDE SEQUENCE [LARGE SCALE GENOMIC DNA]</scope>
    <source>
        <strain evidence="15">CCUG42038B</strain>
    </source>
</reference>
<evidence type="ECO:0000256" key="3">
    <source>
        <dbReference type="ARBA" id="ARBA00022605"/>
    </source>
</evidence>
<accession>A0A0X8FM17</accession>
<comment type="subunit">
    <text evidence="13">Homotetramer.</text>
</comment>
<keyword evidence="5 13" id="KW-0220">Diaminopimelate biosynthesis</keyword>
<dbReference type="GO" id="GO:0016726">
    <property type="term" value="F:oxidoreductase activity, acting on CH or CH2 groups, NAD or NADP as acceptor"/>
    <property type="evidence" value="ECO:0007669"/>
    <property type="project" value="UniProtKB-UniRule"/>
</dbReference>
<keyword evidence="15" id="KW-1185">Reference proteome</keyword>
<evidence type="ECO:0000256" key="11">
    <source>
        <dbReference type="ARBA" id="ARBA00049080"/>
    </source>
</evidence>
<comment type="similarity">
    <text evidence="1 13">Belongs to the DapB family.</text>
</comment>
<evidence type="ECO:0000256" key="4">
    <source>
        <dbReference type="ARBA" id="ARBA00022857"/>
    </source>
</evidence>
<dbReference type="InterPro" id="IPR022663">
    <property type="entry name" value="DapB_C"/>
</dbReference>
<evidence type="ECO:0000256" key="10">
    <source>
        <dbReference type="ARBA" id="ARBA00038983"/>
    </source>
</evidence>
<comment type="subcellular location">
    <subcellularLocation>
        <location evidence="13">Cytoplasm</location>
    </subcellularLocation>
</comment>
<evidence type="ECO:0000256" key="1">
    <source>
        <dbReference type="ARBA" id="ARBA00006642"/>
    </source>
</evidence>
<gene>
    <name evidence="13" type="primary">dapB</name>
    <name evidence="14" type="ORF">AWM75_06840</name>
</gene>
<protein>
    <recommendedName>
        <fullName evidence="10 13">4-hydroxy-tetrahydrodipicolinate reductase</fullName>
        <shortName evidence="13">HTPA reductase</shortName>
        <ecNumber evidence="10 13">1.17.1.8</ecNumber>
    </recommendedName>
</protein>
<evidence type="ECO:0000256" key="13">
    <source>
        <dbReference type="HAMAP-Rule" id="MF_00102"/>
    </source>
</evidence>
<dbReference type="InterPro" id="IPR036291">
    <property type="entry name" value="NAD(P)-bd_dom_sf"/>
</dbReference>
<keyword evidence="8 13" id="KW-0457">Lysine biosynthesis</keyword>
<dbReference type="SUPFAM" id="SSF51735">
    <property type="entry name" value="NAD(P)-binding Rossmann-fold domains"/>
    <property type="match status" value="1"/>
</dbReference>
<organism evidence="14 15">
    <name type="scientific">Aerococcus urinaehominis</name>
    <dbReference type="NCBI Taxonomy" id="128944"/>
    <lineage>
        <taxon>Bacteria</taxon>
        <taxon>Bacillati</taxon>
        <taxon>Bacillota</taxon>
        <taxon>Bacilli</taxon>
        <taxon>Lactobacillales</taxon>
        <taxon>Aerococcaceae</taxon>
        <taxon>Aerococcus</taxon>
    </lineage>
</organism>
<name>A0A0X8FM17_9LACT</name>
<comment type="catalytic activity">
    <reaction evidence="11 13">
        <text>(S)-2,3,4,5-tetrahydrodipicolinate + NADP(+) + H2O = (2S,4S)-4-hydroxy-2,3,4,5-tetrahydrodipicolinate + NADPH + H(+)</text>
        <dbReference type="Rhea" id="RHEA:35331"/>
        <dbReference type="ChEBI" id="CHEBI:15377"/>
        <dbReference type="ChEBI" id="CHEBI:15378"/>
        <dbReference type="ChEBI" id="CHEBI:16845"/>
        <dbReference type="ChEBI" id="CHEBI:57783"/>
        <dbReference type="ChEBI" id="CHEBI:58349"/>
        <dbReference type="ChEBI" id="CHEBI:67139"/>
        <dbReference type="EC" id="1.17.1.8"/>
    </reaction>
</comment>
<dbReference type="PANTHER" id="PTHR20836">
    <property type="entry name" value="DIHYDRODIPICOLINATE REDUCTASE"/>
    <property type="match status" value="1"/>
</dbReference>
<feature type="binding site" evidence="13">
    <location>
        <begin position="96"/>
        <end position="98"/>
    </location>
    <ligand>
        <name>NAD(+)</name>
        <dbReference type="ChEBI" id="CHEBI:57540"/>
    </ligand>
</feature>
<dbReference type="NCBIfam" id="TIGR00036">
    <property type="entry name" value="dapB"/>
    <property type="match status" value="1"/>
</dbReference>
<evidence type="ECO:0000256" key="12">
    <source>
        <dbReference type="ARBA" id="ARBA00049396"/>
    </source>
</evidence>
<reference evidence="14 15" key="1">
    <citation type="journal article" date="2016" name="Genome Announc.">
        <title>Complete Genome Sequences of Aerococcus christensenii CCUG 28831T, Aerococcus sanguinicola CCUG 43001T, Aerococcus urinae CCUG 36881T, Aerococcus urinaeequi CCUG 28094T, Aerococcus urinaehominis CCUG 42038 BT, and Aerococcus viridans CCUG 4311T.</title>
        <authorList>
            <person name="Carkaci D."/>
            <person name="Dargis R."/>
            <person name="Nielsen X.C."/>
            <person name="Skovgaard O."/>
            <person name="Fuursted K."/>
            <person name="Christensen J.J."/>
        </authorList>
    </citation>
    <scope>NUCLEOTIDE SEQUENCE [LARGE SCALE GENOMIC DNA]</scope>
    <source>
        <strain evidence="14 15">CCUG42038B</strain>
    </source>
</reference>